<sequence length="66" mass="7208">MPDRRRRRHRHCLSAQLTGGASPCDTKPRSLSLVAAVACNARKTPRGRIGFLDVGDDSGHHSTSNR</sequence>
<dbReference type="AlphaFoldDB" id="A0A2P5C962"/>
<comment type="caution">
    <text evidence="1">The sequence shown here is derived from an EMBL/GenBank/DDBJ whole genome shotgun (WGS) entry which is preliminary data.</text>
</comment>
<accession>A0A2P5C962</accession>
<dbReference type="EMBL" id="JXTB01000158">
    <property type="protein sequence ID" value="PON57573.1"/>
    <property type="molecule type" value="Genomic_DNA"/>
</dbReference>
<feature type="non-terminal residue" evidence="1">
    <location>
        <position position="66"/>
    </location>
</feature>
<reference evidence="2" key="1">
    <citation type="submission" date="2016-06" db="EMBL/GenBank/DDBJ databases">
        <title>Parallel loss of symbiosis genes in relatives of nitrogen-fixing non-legume Parasponia.</title>
        <authorList>
            <person name="Van Velzen R."/>
            <person name="Holmer R."/>
            <person name="Bu F."/>
            <person name="Rutten L."/>
            <person name="Van Zeijl A."/>
            <person name="Liu W."/>
            <person name="Santuari L."/>
            <person name="Cao Q."/>
            <person name="Sharma T."/>
            <person name="Shen D."/>
            <person name="Roswanjaya Y."/>
            <person name="Wardhani T."/>
            <person name="Kalhor M.S."/>
            <person name="Jansen J."/>
            <person name="Van den Hoogen J."/>
            <person name="Gungor B."/>
            <person name="Hartog M."/>
            <person name="Hontelez J."/>
            <person name="Verver J."/>
            <person name="Yang W.-C."/>
            <person name="Schijlen E."/>
            <person name="Repin R."/>
            <person name="Schilthuizen M."/>
            <person name="Schranz E."/>
            <person name="Heidstra R."/>
            <person name="Miyata K."/>
            <person name="Fedorova E."/>
            <person name="Kohlen W."/>
            <person name="Bisseling T."/>
            <person name="Smit S."/>
            <person name="Geurts R."/>
        </authorList>
    </citation>
    <scope>NUCLEOTIDE SEQUENCE [LARGE SCALE GENOMIC DNA]</scope>
    <source>
        <strain evidence="2">cv. WU1-14</strain>
    </source>
</reference>
<name>A0A2P5C962_PARAD</name>
<dbReference type="Proteomes" id="UP000237105">
    <property type="component" value="Unassembled WGS sequence"/>
</dbReference>
<evidence type="ECO:0000313" key="1">
    <source>
        <dbReference type="EMBL" id="PON57573.1"/>
    </source>
</evidence>
<keyword evidence="2" id="KW-1185">Reference proteome</keyword>
<organism evidence="1 2">
    <name type="scientific">Parasponia andersonii</name>
    <name type="common">Sponia andersonii</name>
    <dbReference type="NCBI Taxonomy" id="3476"/>
    <lineage>
        <taxon>Eukaryota</taxon>
        <taxon>Viridiplantae</taxon>
        <taxon>Streptophyta</taxon>
        <taxon>Embryophyta</taxon>
        <taxon>Tracheophyta</taxon>
        <taxon>Spermatophyta</taxon>
        <taxon>Magnoliopsida</taxon>
        <taxon>eudicotyledons</taxon>
        <taxon>Gunneridae</taxon>
        <taxon>Pentapetalae</taxon>
        <taxon>rosids</taxon>
        <taxon>fabids</taxon>
        <taxon>Rosales</taxon>
        <taxon>Cannabaceae</taxon>
        <taxon>Parasponia</taxon>
    </lineage>
</organism>
<proteinExistence type="predicted"/>
<evidence type="ECO:0000313" key="2">
    <source>
        <dbReference type="Proteomes" id="UP000237105"/>
    </source>
</evidence>
<protein>
    <submittedName>
        <fullName evidence="1">Uncharacterized protein</fullName>
    </submittedName>
</protein>
<gene>
    <name evidence="1" type="ORF">PanWU01x14_172930</name>
</gene>